<dbReference type="Pfam" id="PF01656">
    <property type="entry name" value="CbiA"/>
    <property type="match status" value="1"/>
</dbReference>
<dbReference type="Gene3D" id="3.40.50.300">
    <property type="entry name" value="P-loop containing nucleotide triphosphate hydrolases"/>
    <property type="match status" value="1"/>
</dbReference>
<organism evidence="2 3">
    <name type="scientific">Vitreoscilla stercoraria</name>
    <dbReference type="NCBI Taxonomy" id="61"/>
    <lineage>
        <taxon>Bacteria</taxon>
        <taxon>Pseudomonadati</taxon>
        <taxon>Pseudomonadota</taxon>
        <taxon>Betaproteobacteria</taxon>
        <taxon>Neisseriales</taxon>
        <taxon>Neisseriaceae</taxon>
        <taxon>Vitreoscilla</taxon>
    </lineage>
</organism>
<dbReference type="PANTHER" id="PTHR13696:SF96">
    <property type="entry name" value="COBQ_COBB_MIND_PARA NUCLEOTIDE BINDING DOMAIN-CONTAINING PROTEIN"/>
    <property type="match status" value="1"/>
</dbReference>
<feature type="domain" description="CobQ/CobB/MinD/ParA nucleotide binding" evidence="1">
    <location>
        <begin position="4"/>
        <end position="125"/>
    </location>
</feature>
<dbReference type="EMBL" id="CP091513">
    <property type="protein sequence ID" value="UOO93756.1"/>
    <property type="molecule type" value="Genomic_DNA"/>
</dbReference>
<evidence type="ECO:0000259" key="1">
    <source>
        <dbReference type="Pfam" id="PF01656"/>
    </source>
</evidence>
<proteinExistence type="predicted"/>
<accession>A0ABY4EER7</accession>
<evidence type="ECO:0000313" key="3">
    <source>
        <dbReference type="Proteomes" id="UP000832034"/>
    </source>
</evidence>
<keyword evidence="3" id="KW-1185">Reference proteome</keyword>
<dbReference type="PANTHER" id="PTHR13696">
    <property type="entry name" value="P-LOOP CONTAINING NUCLEOSIDE TRIPHOSPHATE HYDROLASE"/>
    <property type="match status" value="1"/>
</dbReference>
<evidence type="ECO:0000313" key="2">
    <source>
        <dbReference type="EMBL" id="UOO93756.1"/>
    </source>
</evidence>
<dbReference type="PIRSF" id="PIRSF009320">
    <property type="entry name" value="Nuc_binding_HP_1000"/>
    <property type="match status" value="1"/>
</dbReference>
<dbReference type="RefSeq" id="WP_019959520.1">
    <property type="nucleotide sequence ID" value="NZ_CP091513.1"/>
</dbReference>
<name>A0ABY4EER7_VITST</name>
<reference evidence="2 3" key="1">
    <citation type="journal article" date="2022" name="Res Sq">
        <title>Evolution of multicellular longitudinally dividing oral cavity symbionts (Neisseriaceae).</title>
        <authorList>
            <person name="Nyongesa S."/>
            <person name="Weber P."/>
            <person name="Bernet E."/>
            <person name="Pullido F."/>
            <person name="Nieckarz M."/>
            <person name="Delaby M."/>
            <person name="Nieves C."/>
            <person name="Viehboeck T."/>
            <person name="Krause N."/>
            <person name="Rivera-Millot A."/>
            <person name="Nakamura A."/>
            <person name="Vischer N."/>
            <person name="VanNieuwenhze M."/>
            <person name="Brun Y."/>
            <person name="Cava F."/>
            <person name="Bulgheresi S."/>
            <person name="Veyrier F."/>
        </authorList>
    </citation>
    <scope>NUCLEOTIDE SEQUENCE [LARGE SCALE GENOMIC DNA]</scope>
    <source>
        <strain evidence="2 3">SAG 1488-6</strain>
        <plasmid evidence="2 3">p1Vster</plasmid>
    </source>
</reference>
<dbReference type="InterPro" id="IPR050678">
    <property type="entry name" value="DNA_Partitioning_ATPase"/>
</dbReference>
<keyword evidence="2" id="KW-0614">Plasmid</keyword>
<dbReference type="InterPro" id="IPR002586">
    <property type="entry name" value="CobQ/CobB/MinD/ParA_Nub-bd_dom"/>
</dbReference>
<dbReference type="Proteomes" id="UP000832034">
    <property type="component" value="Plasmid p1Vster"/>
</dbReference>
<sequence length="216" mass="23937">MIVLIGGEKGGAGKSCLAQNLSVYLQQQGRDILLIDADPQATTTDWAQERAENPDVPNIKSVQASGILKDTITDLSKKYQDIVIDVGGANSQSLRSGMVFSTHLLLPFRPKRRDLRTLDKMAQLIDMAKSFNANLKVNAIITQCPTLPSQYSRILKAKELCESYDIPPLNAVTFQRNVYDDTEENGLSVLEVDYDDKAKIEIHEIALEMFGDLNHG</sequence>
<gene>
    <name evidence="2" type="ORF">LVJ81_13010</name>
</gene>
<dbReference type="CDD" id="cd02042">
    <property type="entry name" value="ParAB_family"/>
    <property type="match status" value="1"/>
</dbReference>
<dbReference type="SUPFAM" id="SSF52540">
    <property type="entry name" value="P-loop containing nucleoside triphosphate hydrolases"/>
    <property type="match status" value="1"/>
</dbReference>
<geneLocation type="plasmid" evidence="2 3">
    <name>p1Vster</name>
</geneLocation>
<dbReference type="InterPro" id="IPR027417">
    <property type="entry name" value="P-loop_NTPase"/>
</dbReference>
<protein>
    <submittedName>
        <fullName evidence="2">AAA family ATPase</fullName>
    </submittedName>
</protein>